<evidence type="ECO:0000313" key="1">
    <source>
        <dbReference type="EMBL" id="WIX98918.1"/>
    </source>
</evidence>
<dbReference type="EMBL" id="CP127295">
    <property type="protein sequence ID" value="WIX98918.1"/>
    <property type="molecule type" value="Genomic_DNA"/>
</dbReference>
<proteinExistence type="predicted"/>
<name>A0A9Y2NEQ1_9PSEU</name>
<gene>
    <name evidence="1" type="ORF">QRX60_33335</name>
</gene>
<dbReference type="KEGG" id="amog:QRX60_33335"/>
<protein>
    <submittedName>
        <fullName evidence="1">Uncharacterized protein</fullName>
    </submittedName>
</protein>
<dbReference type="AlphaFoldDB" id="A0A9Y2NEQ1"/>
<organism evidence="1 2">
    <name type="scientific">Amycolatopsis mongoliensis</name>
    <dbReference type="NCBI Taxonomy" id="715475"/>
    <lineage>
        <taxon>Bacteria</taxon>
        <taxon>Bacillati</taxon>
        <taxon>Actinomycetota</taxon>
        <taxon>Actinomycetes</taxon>
        <taxon>Pseudonocardiales</taxon>
        <taxon>Pseudonocardiaceae</taxon>
        <taxon>Amycolatopsis</taxon>
    </lineage>
</organism>
<sequence length="57" mass="6477">MKSYKKGSTKATETKVTWSRVRYRGYGLVAVDVTAEQMVVRALAENGDQIDELTLRR</sequence>
<evidence type="ECO:0000313" key="2">
    <source>
        <dbReference type="Proteomes" id="UP001239397"/>
    </source>
</evidence>
<accession>A0A9Y2NEQ1</accession>
<dbReference type="Proteomes" id="UP001239397">
    <property type="component" value="Chromosome"/>
</dbReference>
<reference evidence="1 2" key="1">
    <citation type="submission" date="2023-06" db="EMBL/GenBank/DDBJ databases">
        <authorList>
            <person name="Oyuntsetseg B."/>
            <person name="Kim S.B."/>
        </authorList>
    </citation>
    <scope>NUCLEOTIDE SEQUENCE [LARGE SCALE GENOMIC DNA]</scope>
    <source>
        <strain evidence="1 2">4-36</strain>
    </source>
</reference>
<keyword evidence="2" id="KW-1185">Reference proteome</keyword>
<dbReference type="RefSeq" id="WP_285995401.1">
    <property type="nucleotide sequence ID" value="NZ_CP127295.1"/>
</dbReference>